<organism evidence="3 4">
    <name type="scientific">Ruegeria marisrubri</name>
    <dbReference type="NCBI Taxonomy" id="1685379"/>
    <lineage>
        <taxon>Bacteria</taxon>
        <taxon>Pseudomonadati</taxon>
        <taxon>Pseudomonadota</taxon>
        <taxon>Alphaproteobacteria</taxon>
        <taxon>Rhodobacterales</taxon>
        <taxon>Roseobacteraceae</taxon>
        <taxon>Ruegeria</taxon>
    </lineage>
</organism>
<dbReference type="Proteomes" id="UP000053791">
    <property type="component" value="Unassembled WGS sequence"/>
</dbReference>
<reference evidence="3 4" key="1">
    <citation type="submission" date="2015-12" db="EMBL/GenBank/DDBJ databases">
        <authorList>
            <person name="Shamseldin A."/>
            <person name="Moawad H."/>
            <person name="Abd El-Rahim W.M."/>
            <person name="Sadowsky M.J."/>
        </authorList>
    </citation>
    <scope>NUCLEOTIDE SEQUENCE [LARGE SCALE GENOMIC DNA]</scope>
    <source>
        <strain evidence="3 4">ZGT118</strain>
    </source>
</reference>
<keyword evidence="4" id="KW-1185">Reference proteome</keyword>
<evidence type="ECO:0000313" key="4">
    <source>
        <dbReference type="Proteomes" id="UP000053791"/>
    </source>
</evidence>
<evidence type="ECO:0000256" key="1">
    <source>
        <dbReference type="SAM" id="MobiDB-lite"/>
    </source>
</evidence>
<proteinExistence type="predicted"/>
<dbReference type="Pfam" id="PF03781">
    <property type="entry name" value="FGE-sulfatase"/>
    <property type="match status" value="1"/>
</dbReference>
<protein>
    <recommendedName>
        <fullName evidence="2">Sulfatase-modifying factor enzyme-like domain-containing protein</fullName>
    </recommendedName>
</protein>
<feature type="domain" description="Sulfatase-modifying factor enzyme-like" evidence="2">
    <location>
        <begin position="197"/>
        <end position="272"/>
    </location>
</feature>
<evidence type="ECO:0000259" key="2">
    <source>
        <dbReference type="Pfam" id="PF03781"/>
    </source>
</evidence>
<feature type="region of interest" description="Disordered" evidence="1">
    <location>
        <begin position="371"/>
        <end position="393"/>
    </location>
</feature>
<dbReference type="InterPro" id="IPR042095">
    <property type="entry name" value="SUMF_sf"/>
</dbReference>
<dbReference type="SUPFAM" id="SSF56436">
    <property type="entry name" value="C-type lectin-like"/>
    <property type="match status" value="1"/>
</dbReference>
<comment type="caution">
    <text evidence="3">The sequence shown here is derived from an EMBL/GenBank/DDBJ whole genome shotgun (WGS) entry which is preliminary data.</text>
</comment>
<accession>A0A0X3TQ54</accession>
<gene>
    <name evidence="3" type="ORF">AVO45_07785</name>
</gene>
<sequence length="414" mass="48097">MLSTLLGDQLLQYARDPGETETTFVAKVYFPNYMGAEEIELEEKRYRGAAEILTRVIPKLKRGWVDVLPFNEKLIFLRDWAGGYDFVFPKLRKTKFNHNIHLPYLKNADVPKSDDLYHFRRWAYFENDGWLELDQHNAEQHYYANGNQPRSHPGEEQVLRTYLIEKGRYIAPARGAPLADGFNEVIIEGKRLAVSDPISIKEFRHFMMHENELYTRYRPFPPEQDDWRQCNLDDDIQSAPASVTWYDAAAFAATVSKVRKLPVRLPTEKEWLAITKEFRSKLRAVQVDFEYLNAGRIVETGNRDEKHQFFGTKYRCNESKLPWERTDDGVRFLRAIDFGEWLSLHGAAINSLHAGAMNSAPLHLAAIPDSMSEEGTESPRWGDRVSAERDRMAPHSTGAYKRMRIGFRLVYELE</sequence>
<dbReference type="InterPro" id="IPR005532">
    <property type="entry name" value="SUMF_dom"/>
</dbReference>
<name>A0A0X3TQ54_9RHOB</name>
<evidence type="ECO:0000313" key="3">
    <source>
        <dbReference type="EMBL" id="KUJ77867.1"/>
    </source>
</evidence>
<dbReference type="InterPro" id="IPR016187">
    <property type="entry name" value="CTDL_fold"/>
</dbReference>
<feature type="compositionally biased region" description="Basic and acidic residues" evidence="1">
    <location>
        <begin position="380"/>
        <end position="393"/>
    </location>
</feature>
<dbReference type="AlphaFoldDB" id="A0A0X3TQ54"/>
<dbReference type="EMBL" id="LQBQ01000023">
    <property type="protein sequence ID" value="KUJ77867.1"/>
    <property type="molecule type" value="Genomic_DNA"/>
</dbReference>
<dbReference type="Gene3D" id="3.90.1580.10">
    <property type="entry name" value="paralog of FGE (formylglycine-generating enzyme)"/>
    <property type="match status" value="1"/>
</dbReference>